<dbReference type="AlphaFoldDB" id="A0A0F8WV48"/>
<proteinExistence type="predicted"/>
<accession>A0A0F8WV48</accession>
<organism evidence="1">
    <name type="scientific">marine sediment metagenome</name>
    <dbReference type="NCBI Taxonomy" id="412755"/>
    <lineage>
        <taxon>unclassified sequences</taxon>
        <taxon>metagenomes</taxon>
        <taxon>ecological metagenomes</taxon>
    </lineage>
</organism>
<comment type="caution">
    <text evidence="1">The sequence shown here is derived from an EMBL/GenBank/DDBJ whole genome shotgun (WGS) entry which is preliminary data.</text>
</comment>
<feature type="non-terminal residue" evidence="1">
    <location>
        <position position="50"/>
    </location>
</feature>
<sequence>MLLQPVVEVAVYALAMLSSASVDVVDAEELYVVLSATSTPESFGCIVVEH</sequence>
<dbReference type="EMBL" id="LAZR01062835">
    <property type="protein sequence ID" value="KKK60707.1"/>
    <property type="molecule type" value="Genomic_DNA"/>
</dbReference>
<name>A0A0F8WV48_9ZZZZ</name>
<evidence type="ECO:0000313" key="1">
    <source>
        <dbReference type="EMBL" id="KKK60707.1"/>
    </source>
</evidence>
<gene>
    <name evidence="1" type="ORF">LCGC14_3021660</name>
</gene>
<reference evidence="1" key="1">
    <citation type="journal article" date="2015" name="Nature">
        <title>Complex archaea that bridge the gap between prokaryotes and eukaryotes.</title>
        <authorList>
            <person name="Spang A."/>
            <person name="Saw J.H."/>
            <person name="Jorgensen S.L."/>
            <person name="Zaremba-Niedzwiedzka K."/>
            <person name="Martijn J."/>
            <person name="Lind A.E."/>
            <person name="van Eijk R."/>
            <person name="Schleper C."/>
            <person name="Guy L."/>
            <person name="Ettema T.J."/>
        </authorList>
    </citation>
    <scope>NUCLEOTIDE SEQUENCE</scope>
</reference>
<protein>
    <submittedName>
        <fullName evidence="1">Uncharacterized protein</fullName>
    </submittedName>
</protein>